<comment type="catalytic activity">
    <reaction evidence="7">
        <text>L-aspartate + NH4(+) + ATP = L-asparagine + AMP + diphosphate + H(+)</text>
        <dbReference type="Rhea" id="RHEA:11372"/>
        <dbReference type="ChEBI" id="CHEBI:15378"/>
        <dbReference type="ChEBI" id="CHEBI:28938"/>
        <dbReference type="ChEBI" id="CHEBI:29991"/>
        <dbReference type="ChEBI" id="CHEBI:30616"/>
        <dbReference type="ChEBI" id="CHEBI:33019"/>
        <dbReference type="ChEBI" id="CHEBI:58048"/>
        <dbReference type="ChEBI" id="CHEBI:456215"/>
        <dbReference type="EC" id="6.3.1.1"/>
    </reaction>
</comment>
<feature type="domain" description="Aminoacyl-transfer RNA synthetases class-II family profile" evidence="9">
    <location>
        <begin position="28"/>
        <end position="313"/>
    </location>
</feature>
<evidence type="ECO:0000256" key="1">
    <source>
        <dbReference type="ARBA" id="ARBA00022490"/>
    </source>
</evidence>
<dbReference type="InterPro" id="IPR045864">
    <property type="entry name" value="aa-tRNA-synth_II/BPL/LPL"/>
</dbReference>
<keyword evidence="1 7" id="KW-0963">Cytoplasm</keyword>
<name>A0ABS4GA03_9FIRM</name>
<dbReference type="EC" id="6.3.1.1" evidence="7 8"/>
<evidence type="ECO:0000256" key="8">
    <source>
        <dbReference type="NCBIfam" id="TIGR00669"/>
    </source>
</evidence>
<gene>
    <name evidence="7" type="primary">asnA</name>
    <name evidence="10" type="ORF">J2Z76_000093</name>
</gene>
<accession>A0ABS4GA03</accession>
<dbReference type="PANTHER" id="PTHR30073">
    <property type="entry name" value="ASPARTATE--AMMONIA LIGASE"/>
    <property type="match status" value="1"/>
</dbReference>
<comment type="subcellular location">
    <subcellularLocation>
        <location evidence="7">Cytoplasm</location>
    </subcellularLocation>
</comment>
<evidence type="ECO:0000256" key="2">
    <source>
        <dbReference type="ARBA" id="ARBA00022598"/>
    </source>
</evidence>
<evidence type="ECO:0000313" key="10">
    <source>
        <dbReference type="EMBL" id="MBP1924240.1"/>
    </source>
</evidence>
<evidence type="ECO:0000313" key="11">
    <source>
        <dbReference type="Proteomes" id="UP001519342"/>
    </source>
</evidence>
<keyword evidence="11" id="KW-1185">Reference proteome</keyword>
<dbReference type="Proteomes" id="UP001519342">
    <property type="component" value="Unassembled WGS sequence"/>
</dbReference>
<dbReference type="EMBL" id="JAGGKS010000001">
    <property type="protein sequence ID" value="MBP1924240.1"/>
    <property type="molecule type" value="Genomic_DNA"/>
</dbReference>
<proteinExistence type="inferred from homology"/>
<dbReference type="RefSeq" id="WP_209510021.1">
    <property type="nucleotide sequence ID" value="NZ_JAGGKS010000001.1"/>
</dbReference>
<dbReference type="InterPro" id="IPR004618">
    <property type="entry name" value="AsnA"/>
</dbReference>
<comment type="caution">
    <text evidence="10">The sequence shown here is derived from an EMBL/GenBank/DDBJ whole genome shotgun (WGS) entry which is preliminary data.</text>
</comment>
<evidence type="ECO:0000256" key="7">
    <source>
        <dbReference type="HAMAP-Rule" id="MF_00555"/>
    </source>
</evidence>
<evidence type="ECO:0000256" key="6">
    <source>
        <dbReference type="ARBA" id="ARBA00022888"/>
    </source>
</evidence>
<evidence type="ECO:0000259" key="9">
    <source>
        <dbReference type="PROSITE" id="PS50862"/>
    </source>
</evidence>
<keyword evidence="2 7" id="KW-0436">Ligase</keyword>
<comment type="pathway">
    <text evidence="7">Amino-acid biosynthesis; L-asparagine biosynthesis; L-asparagine from L-aspartate (ammonia route): step 1/1.</text>
</comment>
<evidence type="ECO:0000256" key="4">
    <source>
        <dbReference type="ARBA" id="ARBA00022741"/>
    </source>
</evidence>
<dbReference type="PIRSF" id="PIRSF001555">
    <property type="entry name" value="Asp_ammon_ligase"/>
    <property type="match status" value="1"/>
</dbReference>
<dbReference type="Gene3D" id="3.30.930.10">
    <property type="entry name" value="Bira Bifunctional Protein, Domain 2"/>
    <property type="match status" value="1"/>
</dbReference>
<dbReference type="HAMAP" id="MF_00555">
    <property type="entry name" value="AsnA"/>
    <property type="match status" value="1"/>
</dbReference>
<dbReference type="NCBIfam" id="TIGR00669">
    <property type="entry name" value="asnA"/>
    <property type="match status" value="1"/>
</dbReference>
<dbReference type="PROSITE" id="PS50862">
    <property type="entry name" value="AA_TRNA_LIGASE_II"/>
    <property type="match status" value="1"/>
</dbReference>
<protein>
    <recommendedName>
        <fullName evidence="7 8">Aspartate--ammonia ligase</fullName>
        <ecNumber evidence="7 8">6.3.1.1</ecNumber>
    </recommendedName>
    <alternativeName>
        <fullName evidence="7">Asparagine synthetase A</fullName>
    </alternativeName>
</protein>
<dbReference type="InterPro" id="IPR006195">
    <property type="entry name" value="aa-tRNA-synth_II"/>
</dbReference>
<reference evidence="10 11" key="1">
    <citation type="submission" date="2021-03" db="EMBL/GenBank/DDBJ databases">
        <title>Genomic Encyclopedia of Type Strains, Phase IV (KMG-IV): sequencing the most valuable type-strain genomes for metagenomic binning, comparative biology and taxonomic classification.</title>
        <authorList>
            <person name="Goeker M."/>
        </authorList>
    </citation>
    <scope>NUCLEOTIDE SEQUENCE [LARGE SCALE GENOMIC DNA]</scope>
    <source>
        <strain evidence="10 11">DSM 24004</strain>
    </source>
</reference>
<dbReference type="GO" id="GO:0004071">
    <property type="term" value="F:aspartate-ammonia ligase activity"/>
    <property type="evidence" value="ECO:0007669"/>
    <property type="project" value="UniProtKB-EC"/>
</dbReference>
<dbReference type="SUPFAM" id="SSF55681">
    <property type="entry name" value="Class II aaRS and biotin synthetases"/>
    <property type="match status" value="1"/>
</dbReference>
<keyword evidence="3 7" id="KW-0028">Amino-acid biosynthesis</keyword>
<keyword evidence="6 7" id="KW-0061">Asparagine biosynthesis</keyword>
<sequence>MSLEKLILPEAYTSKLSVLETQIAIKKIKDFFEAEIAKNLSLIRVSAPLMVRPESGLNDDLNGVERAVAFDMLETQYDVEIVQSLAKWKRMALKKYRFDTYTGLYTDMNAIRRDEDLDNIHSIYVDQWDWEKIIKKEDRNKDTLKYIVNQIYSAFIATEEYLESLYPFIRNDLPKEICFITTEELLNKYPDKTAKEREYLITKEKKAVFLMEVGGKLSDGTIHDGRAADYDDWNLNGDILFYFETLDIALELSSMGIRVDKDALLKQLNERNQMQKADFPFHKDVISEKLPFTIGGGIGQSRICMYFLQKAHIGEVQSSVWSQEMIDVCQKNEIHLL</sequence>
<organism evidence="10 11">
    <name type="scientific">Sedimentibacter acidaminivorans</name>
    <dbReference type="NCBI Taxonomy" id="913099"/>
    <lineage>
        <taxon>Bacteria</taxon>
        <taxon>Bacillati</taxon>
        <taxon>Bacillota</taxon>
        <taxon>Tissierellia</taxon>
        <taxon>Sedimentibacter</taxon>
    </lineage>
</organism>
<keyword evidence="5 7" id="KW-0067">ATP-binding</keyword>
<comment type="similarity">
    <text evidence="7">Belongs to the class-II aminoacyl-tRNA synthetase family. AsnA subfamily.</text>
</comment>
<dbReference type="PANTHER" id="PTHR30073:SF5">
    <property type="entry name" value="ASPARTATE--AMMONIA LIGASE"/>
    <property type="match status" value="1"/>
</dbReference>
<keyword evidence="4 7" id="KW-0547">Nucleotide-binding</keyword>
<evidence type="ECO:0000256" key="3">
    <source>
        <dbReference type="ARBA" id="ARBA00022605"/>
    </source>
</evidence>
<dbReference type="Pfam" id="PF03590">
    <property type="entry name" value="AsnA"/>
    <property type="match status" value="1"/>
</dbReference>
<evidence type="ECO:0000256" key="5">
    <source>
        <dbReference type="ARBA" id="ARBA00022840"/>
    </source>
</evidence>